<evidence type="ECO:0000256" key="1">
    <source>
        <dbReference type="ARBA" id="ARBA00022679"/>
    </source>
</evidence>
<dbReference type="InterPro" id="IPR016181">
    <property type="entry name" value="Acyl_CoA_acyltransferase"/>
</dbReference>
<dbReference type="Proteomes" id="UP000220922">
    <property type="component" value="Unassembled WGS sequence"/>
</dbReference>
<gene>
    <name evidence="4" type="ORF">A9Q02_01515</name>
</gene>
<dbReference type="InterPro" id="IPR050832">
    <property type="entry name" value="Bact_Acetyltransf"/>
</dbReference>
<feature type="domain" description="N-acetyltransferase" evidence="3">
    <location>
        <begin position="5"/>
        <end position="160"/>
    </location>
</feature>
<dbReference type="PROSITE" id="PS51186">
    <property type="entry name" value="GNAT"/>
    <property type="match status" value="2"/>
</dbReference>
<protein>
    <recommendedName>
        <fullName evidence="3">N-acetyltransferase domain-containing protein</fullName>
    </recommendedName>
</protein>
<dbReference type="CDD" id="cd04301">
    <property type="entry name" value="NAT_SF"/>
    <property type="match status" value="2"/>
</dbReference>
<comment type="caution">
    <text evidence="4">The sequence shown here is derived from an EMBL/GenBank/DDBJ whole genome shotgun (WGS) entry which is preliminary data.</text>
</comment>
<dbReference type="EMBL" id="LYXE01000090">
    <property type="protein sequence ID" value="PDV98650.1"/>
    <property type="molecule type" value="Genomic_DNA"/>
</dbReference>
<dbReference type="InterPro" id="IPR000182">
    <property type="entry name" value="GNAT_dom"/>
</dbReference>
<dbReference type="PANTHER" id="PTHR43877:SF6">
    <property type="entry name" value="GCN5-RELATED N-ACETYLTRANSFERASE"/>
    <property type="match status" value="1"/>
</dbReference>
<dbReference type="AlphaFoldDB" id="A0A2H3KKZ1"/>
<proteinExistence type="predicted"/>
<evidence type="ECO:0000259" key="3">
    <source>
        <dbReference type="PROSITE" id="PS51186"/>
    </source>
</evidence>
<keyword evidence="2" id="KW-0012">Acyltransferase</keyword>
<dbReference type="GO" id="GO:0016747">
    <property type="term" value="F:acyltransferase activity, transferring groups other than amino-acyl groups"/>
    <property type="evidence" value="ECO:0007669"/>
    <property type="project" value="InterPro"/>
</dbReference>
<evidence type="ECO:0000313" key="4">
    <source>
        <dbReference type="EMBL" id="PDV98650.1"/>
    </source>
</evidence>
<sequence>MLPGLTIRRATMTPADYEAFADLYRLAGVEQPFDNEAPSLDDLHAFDRACERSGAHSWRYLAQDASGATIGVGHFFPVTWLQNPGTYWIVIRVHHALRRRGIGTALLRQMEADLAELGGRALWIFVPEQAPELSEAFERHGFTEQMRSNPFVLEVAHTAPVALAPRLERLQADHGLRMMTLDECRAEDPDWLEKIYTLHAALTREVPIPEKIFTTREEFAAFAIESPQALFDAFFVIRDGDQYVGLSFLQGRADTPDTLYQELTGTLPAYRGKGLARVMKLLTIDYAQRHGFRRIVTWVENTNAGMLAINLNHGFERQPGLVLLERSVAPAIPLTSATFGAPLDQPVQAQVLNPVV</sequence>
<dbReference type="SUPFAM" id="SSF55729">
    <property type="entry name" value="Acyl-CoA N-acyltransferases (Nat)"/>
    <property type="match status" value="2"/>
</dbReference>
<keyword evidence="1" id="KW-0808">Transferase</keyword>
<accession>A0A2H3KKZ1</accession>
<dbReference type="Gene3D" id="3.40.630.30">
    <property type="match status" value="1"/>
</dbReference>
<evidence type="ECO:0000256" key="2">
    <source>
        <dbReference type="ARBA" id="ARBA00023315"/>
    </source>
</evidence>
<feature type="domain" description="N-acetyltransferase" evidence="3">
    <location>
        <begin position="182"/>
        <end position="335"/>
    </location>
</feature>
<reference evidence="4 5" key="1">
    <citation type="submission" date="2016-05" db="EMBL/GenBank/DDBJ databases">
        <authorList>
            <person name="Lavstsen T."/>
            <person name="Jespersen J.S."/>
        </authorList>
    </citation>
    <scope>NUCLEOTIDE SEQUENCE [LARGE SCALE GENOMIC DNA]</scope>
    <source>
        <strain evidence="4 5">B7-9</strain>
    </source>
</reference>
<organism evidence="4 5">
    <name type="scientific">Candidatus Chloroploca asiatica</name>
    <dbReference type="NCBI Taxonomy" id="1506545"/>
    <lineage>
        <taxon>Bacteria</taxon>
        <taxon>Bacillati</taxon>
        <taxon>Chloroflexota</taxon>
        <taxon>Chloroflexia</taxon>
        <taxon>Chloroflexales</taxon>
        <taxon>Chloroflexineae</taxon>
        <taxon>Oscillochloridaceae</taxon>
        <taxon>Candidatus Chloroploca</taxon>
    </lineage>
</organism>
<evidence type="ECO:0000313" key="5">
    <source>
        <dbReference type="Proteomes" id="UP000220922"/>
    </source>
</evidence>
<keyword evidence="5" id="KW-1185">Reference proteome</keyword>
<dbReference type="Pfam" id="PF00583">
    <property type="entry name" value="Acetyltransf_1"/>
    <property type="match status" value="2"/>
</dbReference>
<dbReference type="RefSeq" id="WP_172450870.1">
    <property type="nucleotide sequence ID" value="NZ_LYXE01000090.1"/>
</dbReference>
<dbReference type="PANTHER" id="PTHR43877">
    <property type="entry name" value="AMINOALKYLPHOSPHONATE N-ACETYLTRANSFERASE-RELATED-RELATED"/>
    <property type="match status" value="1"/>
</dbReference>
<name>A0A2H3KKZ1_9CHLR</name>